<protein>
    <submittedName>
        <fullName evidence="1">Uncharacterized protein</fullName>
    </submittedName>
</protein>
<comment type="caution">
    <text evidence="1">The sequence shown here is derived from an EMBL/GenBank/DDBJ whole genome shotgun (WGS) entry which is preliminary data.</text>
</comment>
<evidence type="ECO:0000313" key="2">
    <source>
        <dbReference type="Proteomes" id="UP000438429"/>
    </source>
</evidence>
<evidence type="ECO:0000313" key="1">
    <source>
        <dbReference type="EMBL" id="KAF0031706.1"/>
    </source>
</evidence>
<accession>A0A6A4S918</accession>
<proteinExistence type="predicted"/>
<dbReference type="Proteomes" id="UP000438429">
    <property type="component" value="Unassembled WGS sequence"/>
</dbReference>
<gene>
    <name evidence="1" type="ORF">F2P81_016261</name>
</gene>
<reference evidence="1 2" key="1">
    <citation type="submission" date="2019-06" db="EMBL/GenBank/DDBJ databases">
        <title>Draft genomes of female and male turbot (Scophthalmus maximus).</title>
        <authorList>
            <person name="Xu H."/>
            <person name="Xu X.-W."/>
            <person name="Shao C."/>
            <person name="Chen S."/>
        </authorList>
    </citation>
    <scope>NUCLEOTIDE SEQUENCE [LARGE SCALE GENOMIC DNA]</scope>
    <source>
        <strain evidence="1">Ysfricsl-2016a</strain>
        <tissue evidence="1">Blood</tissue>
    </source>
</reference>
<organism evidence="1 2">
    <name type="scientific">Scophthalmus maximus</name>
    <name type="common">Turbot</name>
    <name type="synonym">Psetta maxima</name>
    <dbReference type="NCBI Taxonomy" id="52904"/>
    <lineage>
        <taxon>Eukaryota</taxon>
        <taxon>Metazoa</taxon>
        <taxon>Chordata</taxon>
        <taxon>Craniata</taxon>
        <taxon>Vertebrata</taxon>
        <taxon>Euteleostomi</taxon>
        <taxon>Actinopterygii</taxon>
        <taxon>Neopterygii</taxon>
        <taxon>Teleostei</taxon>
        <taxon>Neoteleostei</taxon>
        <taxon>Acanthomorphata</taxon>
        <taxon>Carangaria</taxon>
        <taxon>Pleuronectiformes</taxon>
        <taxon>Pleuronectoidei</taxon>
        <taxon>Scophthalmidae</taxon>
        <taxon>Scophthalmus</taxon>
    </lineage>
</organism>
<dbReference type="AlphaFoldDB" id="A0A6A4S918"/>
<sequence length="72" mass="8047">MGVLPLAHQPACRVRKGIRELGLPELELFEVLPSPVEHQVPGNDSQSDYDTGLLLFRFCKKITKSDKTNLIS</sequence>
<name>A0A6A4S918_SCOMX</name>
<dbReference type="EMBL" id="VEVO01000014">
    <property type="protein sequence ID" value="KAF0031706.1"/>
    <property type="molecule type" value="Genomic_DNA"/>
</dbReference>